<comment type="caution">
    <text evidence="2">The sequence shown here is derived from an EMBL/GenBank/DDBJ whole genome shotgun (WGS) entry which is preliminary data.</text>
</comment>
<dbReference type="RefSeq" id="WP_031057324.1">
    <property type="nucleotide sequence ID" value="NZ_KQ948148.1"/>
</dbReference>
<dbReference type="Pfam" id="PF00196">
    <property type="entry name" value="GerE"/>
    <property type="match status" value="1"/>
</dbReference>
<dbReference type="InterPro" id="IPR051797">
    <property type="entry name" value="TrmB-like"/>
</dbReference>
<dbReference type="SMART" id="SM00421">
    <property type="entry name" value="HTH_LUXR"/>
    <property type="match status" value="1"/>
</dbReference>
<proteinExistence type="predicted"/>
<dbReference type="InterPro" id="IPR000792">
    <property type="entry name" value="Tscrpt_reg_LuxR_C"/>
</dbReference>
<feature type="domain" description="HTH luxR-type" evidence="1">
    <location>
        <begin position="259"/>
        <end position="324"/>
    </location>
</feature>
<dbReference type="Gene3D" id="1.10.10.10">
    <property type="entry name" value="Winged helix-like DNA-binding domain superfamily/Winged helix DNA-binding domain"/>
    <property type="match status" value="1"/>
</dbReference>
<dbReference type="AlphaFoldDB" id="A0A101N4H8"/>
<gene>
    <name evidence="2" type="ORF">AQI94_22050</name>
</gene>
<organism evidence="2 3">
    <name type="scientific">Streptomyces pseudovenezuelae</name>
    <dbReference type="NCBI Taxonomy" id="67350"/>
    <lineage>
        <taxon>Bacteria</taxon>
        <taxon>Bacillati</taxon>
        <taxon>Actinomycetota</taxon>
        <taxon>Actinomycetes</taxon>
        <taxon>Kitasatosporales</taxon>
        <taxon>Streptomycetaceae</taxon>
        <taxon>Streptomyces</taxon>
        <taxon>Streptomyces aurantiacus group</taxon>
    </lineage>
</organism>
<accession>A0A101N4H8</accession>
<dbReference type="OrthoDB" id="4307453at2"/>
<dbReference type="PANTHER" id="PTHR34293">
    <property type="entry name" value="HTH-TYPE TRANSCRIPTIONAL REGULATOR TRMBL2"/>
    <property type="match status" value="1"/>
</dbReference>
<evidence type="ECO:0000259" key="1">
    <source>
        <dbReference type="PROSITE" id="PS50043"/>
    </source>
</evidence>
<dbReference type="InterPro" id="IPR036388">
    <property type="entry name" value="WH-like_DNA-bd_sf"/>
</dbReference>
<dbReference type="SUPFAM" id="SSF46894">
    <property type="entry name" value="C-terminal effector domain of the bipartite response regulators"/>
    <property type="match status" value="1"/>
</dbReference>
<dbReference type="GO" id="GO:0006355">
    <property type="term" value="P:regulation of DNA-templated transcription"/>
    <property type="evidence" value="ECO:0007669"/>
    <property type="project" value="InterPro"/>
</dbReference>
<dbReference type="PROSITE" id="PS50043">
    <property type="entry name" value="HTH_LUXR_2"/>
    <property type="match status" value="1"/>
</dbReference>
<evidence type="ECO:0000313" key="2">
    <source>
        <dbReference type="EMBL" id="KUM86399.1"/>
    </source>
</evidence>
<evidence type="ECO:0000313" key="3">
    <source>
        <dbReference type="Proteomes" id="UP000053039"/>
    </source>
</evidence>
<dbReference type="PANTHER" id="PTHR34293:SF1">
    <property type="entry name" value="HTH-TYPE TRANSCRIPTIONAL REGULATOR TRMBL2"/>
    <property type="match status" value="1"/>
</dbReference>
<name>A0A101N4H8_9ACTN</name>
<dbReference type="EMBL" id="LMWM01000024">
    <property type="protein sequence ID" value="KUM86399.1"/>
    <property type="molecule type" value="Genomic_DNA"/>
</dbReference>
<sequence>MSTAAVHREHGPQDPCPEGIELYARALREGGIDRRDASPVPCLVDTGLLRPGTRDAARLEPVPPALALHRMLRATTDRAAHERRREERLAEAFAPLQRIDGRGAAVAENPAIRVVSGTGPINEAITEAMAGVAHELLCVQPNVHYNDSRGAAAQVVAMGRDQALLDRGARIRTLYQHTQRHMPLVLARYEQLRGDAEARSLDEVTDRLIVADRTVAFIPADEDGTVALEVRHPALVEFLGTTFYRLWWQATPMYPQTVHRPSLNGITPRQRAIAGLLVEGHTDAVIADRLGMNIRTARVHIAKLATTLGSESRAQLGYLIGRSGILDRGA</sequence>
<dbReference type="InterPro" id="IPR016032">
    <property type="entry name" value="Sig_transdc_resp-reg_C-effctor"/>
</dbReference>
<dbReference type="Proteomes" id="UP000053039">
    <property type="component" value="Unassembled WGS sequence"/>
</dbReference>
<reference evidence="2 3" key="1">
    <citation type="submission" date="2015-10" db="EMBL/GenBank/DDBJ databases">
        <title>Draft genome sequence of Streptomyces pseudovenezuelae DSM 40212, type strain for the species Streptomyces pseudovenezuelae.</title>
        <authorList>
            <person name="Ruckert C."/>
            <person name="Winkler A."/>
            <person name="Kalinowski J."/>
            <person name="Kampfer P."/>
            <person name="Glaeser S."/>
        </authorList>
    </citation>
    <scope>NUCLEOTIDE SEQUENCE [LARGE SCALE GENOMIC DNA]</scope>
    <source>
        <strain evidence="2 3">DSM 40212</strain>
    </source>
</reference>
<protein>
    <submittedName>
        <fullName evidence="2">LuxR family transcriptional regulator</fullName>
    </submittedName>
</protein>
<dbReference type="GO" id="GO:0003677">
    <property type="term" value="F:DNA binding"/>
    <property type="evidence" value="ECO:0007669"/>
    <property type="project" value="InterPro"/>
</dbReference>